<feature type="transmembrane region" description="Helical" evidence="1">
    <location>
        <begin position="588"/>
        <end position="609"/>
    </location>
</feature>
<dbReference type="Proteomes" id="UP000547643">
    <property type="component" value="Unassembled WGS sequence"/>
</dbReference>
<feature type="transmembrane region" description="Helical" evidence="1">
    <location>
        <begin position="560"/>
        <end position="582"/>
    </location>
</feature>
<proteinExistence type="predicted"/>
<gene>
    <name evidence="2" type="ORF">HCA46_07570</name>
</gene>
<reference evidence="2 3" key="1">
    <citation type="submission" date="2020-03" db="EMBL/GenBank/DDBJ databases">
        <title>Soil Listeria distribution.</title>
        <authorList>
            <person name="Liao J."/>
            <person name="Wiedmann M."/>
        </authorList>
    </citation>
    <scope>NUCLEOTIDE SEQUENCE [LARGE SCALE GENOMIC DNA]</scope>
    <source>
        <strain evidence="2 3">FSL L7-1017</strain>
    </source>
</reference>
<organism evidence="2 3">
    <name type="scientific">Listeria booriae</name>
    <dbReference type="NCBI Taxonomy" id="1552123"/>
    <lineage>
        <taxon>Bacteria</taxon>
        <taxon>Bacillati</taxon>
        <taxon>Bacillota</taxon>
        <taxon>Bacilli</taxon>
        <taxon>Bacillales</taxon>
        <taxon>Listeriaceae</taxon>
        <taxon>Listeria</taxon>
    </lineage>
</organism>
<dbReference type="RefSeq" id="WP_185494821.1">
    <property type="nucleotide sequence ID" value="NZ_JAARUV010000002.1"/>
</dbReference>
<feature type="transmembrane region" description="Helical" evidence="1">
    <location>
        <begin position="513"/>
        <end position="536"/>
    </location>
</feature>
<evidence type="ECO:0000256" key="1">
    <source>
        <dbReference type="SAM" id="Phobius"/>
    </source>
</evidence>
<feature type="transmembrane region" description="Helical" evidence="1">
    <location>
        <begin position="282"/>
        <end position="303"/>
    </location>
</feature>
<keyword evidence="1" id="KW-1133">Transmembrane helix</keyword>
<dbReference type="Pfam" id="PF07242">
    <property type="entry name" value="DUF1430"/>
    <property type="match status" value="1"/>
</dbReference>
<sequence>MRYFNKGIIVISLLYVIVMLLGIYQDWKIFEVEKKSSLIIADTEAEASNEEILNRLTEMSDRENLCMYTYRIDKDNNKIYYLLSKSSTEAKKFAKLIENHNKMDLDNINKVQLYSGDFPIDKLTQLNVLGKDVMDESLLDEFGLSYFISEVHYDDGFLLIIFQKYGVLLLLFFLVTSVFVYLEAIRLRKKIYYKNLFGLSFRGIAKQILVENFLVEFGIMTIGASILLCVLFKVPIQSVCIGSLILLAFLLINYLICLAFLYRKYRKMIYINNLNSKKLISWVALGTYTATLVVMLLNISPLVNYISTNNSIIEASTINENTYKMLDITFGLSEKKTVELTGKLNENKNALFIREYPLFQSKSNGDVIQDTTYPVFLVNKNYIKYYKLDNLLSENDQVSILVPEKYTEQSNIIEQKLASTGFSGKFIIYRGDVLFNTFSEDHTNMDNIILVYDKAQIISNNDFYFLGESKMYWKDKLDEIYNGIGIDNNTEVFSYQETKGYLVQEIKNELTNYMILLGAYLFATIYLMVFLVNQFFDSNSKNIILKSFYGSSILKASKKLFITLLICQSLGTLIALVFGSYYWEIILAYSLCIYIAQFLLSVIILNNLVHKNISAFLKGVK</sequence>
<feature type="transmembrane region" description="Helical" evidence="1">
    <location>
        <begin position="7"/>
        <end position="24"/>
    </location>
</feature>
<protein>
    <submittedName>
        <fullName evidence="2">DUF1430 domain-containing protein</fullName>
    </submittedName>
</protein>
<evidence type="ECO:0000313" key="2">
    <source>
        <dbReference type="EMBL" id="MBC1778689.1"/>
    </source>
</evidence>
<feature type="transmembrane region" description="Helical" evidence="1">
    <location>
        <begin position="241"/>
        <end position="262"/>
    </location>
</feature>
<keyword evidence="1" id="KW-0472">Membrane</keyword>
<keyword evidence="1" id="KW-0812">Transmembrane</keyword>
<dbReference type="EMBL" id="JAARUV010000002">
    <property type="protein sequence ID" value="MBC1778689.1"/>
    <property type="molecule type" value="Genomic_DNA"/>
</dbReference>
<feature type="transmembrane region" description="Helical" evidence="1">
    <location>
        <begin position="213"/>
        <end position="235"/>
    </location>
</feature>
<accession>A0A7X0XQG7</accession>
<dbReference type="InterPro" id="IPR006541">
    <property type="entry name" value="Bacteriocin_ass"/>
</dbReference>
<dbReference type="AlphaFoldDB" id="A0A7X0XQG7"/>
<evidence type="ECO:0000313" key="3">
    <source>
        <dbReference type="Proteomes" id="UP000547643"/>
    </source>
</evidence>
<feature type="transmembrane region" description="Helical" evidence="1">
    <location>
        <begin position="157"/>
        <end position="182"/>
    </location>
</feature>
<comment type="caution">
    <text evidence="2">The sequence shown here is derived from an EMBL/GenBank/DDBJ whole genome shotgun (WGS) entry which is preliminary data.</text>
</comment>
<name>A0A7X0XQG7_9LIST</name>